<dbReference type="HOGENOM" id="CLU_2805277_0_0_3"/>
<dbReference type="STRING" id="497965.Cyan7822_3369"/>
<evidence type="ECO:0000313" key="2">
    <source>
        <dbReference type="Proteomes" id="UP000008206"/>
    </source>
</evidence>
<dbReference type="RefSeq" id="WP_013323388.1">
    <property type="nucleotide sequence ID" value="NC_014501.1"/>
</dbReference>
<gene>
    <name evidence="1" type="ordered locus">Cyan7822_3369</name>
</gene>
<dbReference type="OrthoDB" id="427691at2"/>
<dbReference type="EMBL" id="CP002198">
    <property type="protein sequence ID" value="ADN15319.1"/>
    <property type="molecule type" value="Genomic_DNA"/>
</dbReference>
<keyword evidence="2" id="KW-1185">Reference proteome</keyword>
<evidence type="ECO:0000313" key="1">
    <source>
        <dbReference type="EMBL" id="ADN15319.1"/>
    </source>
</evidence>
<accession>E0UDK6</accession>
<reference evidence="2" key="1">
    <citation type="journal article" date="2011" name="MBio">
        <title>Novel metabolic attributes of the genus Cyanothece, comprising a group of unicellular nitrogen-fixing Cyanobacteria.</title>
        <authorList>
            <person name="Bandyopadhyay A."/>
            <person name="Elvitigala T."/>
            <person name="Welsh E."/>
            <person name="Stockel J."/>
            <person name="Liberton M."/>
            <person name="Min H."/>
            <person name="Sherman L.A."/>
            <person name="Pakrasi H.B."/>
        </authorList>
    </citation>
    <scope>NUCLEOTIDE SEQUENCE [LARGE SCALE GENOMIC DNA]</scope>
    <source>
        <strain evidence="2">PCC 7822</strain>
    </source>
</reference>
<sequence length="77" mass="9061">MYEDFDSVSEEKIFSAYADQEKILCPYCQGMGKLSFDSEEEMIDCHLCQGKRWVSHQHYPKLLSLNTFPENFALWTT</sequence>
<dbReference type="eggNOG" id="COG0484">
    <property type="taxonomic scope" value="Bacteria"/>
</dbReference>
<dbReference type="Gene3D" id="6.20.20.10">
    <property type="match status" value="1"/>
</dbReference>
<dbReference type="KEGG" id="cyj:Cyan7822_3369"/>
<name>E0UDK6_GLOV7</name>
<protein>
    <submittedName>
        <fullName evidence="1">Uncharacterized protein</fullName>
    </submittedName>
</protein>
<dbReference type="AlphaFoldDB" id="E0UDK6"/>
<proteinExistence type="predicted"/>
<organism evidence="1 2">
    <name type="scientific">Gloeothece verrucosa (strain PCC 7822)</name>
    <name type="common">Cyanothece sp. (strain PCC 7822)</name>
    <dbReference type="NCBI Taxonomy" id="497965"/>
    <lineage>
        <taxon>Bacteria</taxon>
        <taxon>Bacillati</taxon>
        <taxon>Cyanobacteriota</taxon>
        <taxon>Cyanophyceae</taxon>
        <taxon>Oscillatoriophycideae</taxon>
        <taxon>Chroococcales</taxon>
        <taxon>Aphanothecaceae</taxon>
        <taxon>Gloeothece</taxon>
        <taxon>Gloeothece verrucosa</taxon>
    </lineage>
</organism>
<dbReference type="Proteomes" id="UP000008206">
    <property type="component" value="Chromosome"/>
</dbReference>